<dbReference type="SUPFAM" id="SSF56349">
    <property type="entry name" value="DNA breaking-rejoining enzymes"/>
    <property type="match status" value="1"/>
</dbReference>
<dbReference type="InterPro" id="IPR013762">
    <property type="entry name" value="Integrase-like_cat_sf"/>
</dbReference>
<feature type="non-terminal residue" evidence="3">
    <location>
        <position position="1"/>
    </location>
</feature>
<dbReference type="GO" id="GO:0003677">
    <property type="term" value="F:DNA binding"/>
    <property type="evidence" value="ECO:0007669"/>
    <property type="project" value="InterPro"/>
</dbReference>
<gene>
    <name evidence="3" type="ORF">EZS27_011760</name>
</gene>
<accession>A0A5J4S4G3</accession>
<dbReference type="InterPro" id="IPR002104">
    <property type="entry name" value="Integrase_catalytic"/>
</dbReference>
<dbReference type="AlphaFoldDB" id="A0A5J4S4G3"/>
<keyword evidence="1" id="KW-0233">DNA recombination</keyword>
<name>A0A5J4S4G3_9ZZZZ</name>
<sequence length="118" mass="13365">RPDTEHPNLFISTRPPFRAITVMAVTSLIIRCMKKSGISIGSRKRGGHALRMTLASELVSEKVPYEVVRKILGHEDTKSMKHYVKFDIEMLRSCTLEVPQLTGLYAEYINSRMGGDKK</sequence>
<dbReference type="Gene3D" id="1.10.443.10">
    <property type="entry name" value="Intergrase catalytic core"/>
    <property type="match status" value="1"/>
</dbReference>
<feature type="domain" description="Tyr recombinase" evidence="2">
    <location>
        <begin position="6"/>
        <end position="85"/>
    </location>
</feature>
<proteinExistence type="predicted"/>
<dbReference type="EMBL" id="SNRY01000464">
    <property type="protein sequence ID" value="KAA6340385.1"/>
    <property type="molecule type" value="Genomic_DNA"/>
</dbReference>
<dbReference type="Pfam" id="PF00589">
    <property type="entry name" value="Phage_integrase"/>
    <property type="match status" value="1"/>
</dbReference>
<comment type="caution">
    <text evidence="3">The sequence shown here is derived from an EMBL/GenBank/DDBJ whole genome shotgun (WGS) entry which is preliminary data.</text>
</comment>
<evidence type="ECO:0000256" key="1">
    <source>
        <dbReference type="ARBA" id="ARBA00023172"/>
    </source>
</evidence>
<evidence type="ECO:0000259" key="2">
    <source>
        <dbReference type="Pfam" id="PF00589"/>
    </source>
</evidence>
<dbReference type="GO" id="GO:0006310">
    <property type="term" value="P:DNA recombination"/>
    <property type="evidence" value="ECO:0007669"/>
    <property type="project" value="UniProtKB-KW"/>
</dbReference>
<evidence type="ECO:0000313" key="3">
    <source>
        <dbReference type="EMBL" id="KAA6340385.1"/>
    </source>
</evidence>
<organism evidence="3">
    <name type="scientific">termite gut metagenome</name>
    <dbReference type="NCBI Taxonomy" id="433724"/>
    <lineage>
        <taxon>unclassified sequences</taxon>
        <taxon>metagenomes</taxon>
        <taxon>organismal metagenomes</taxon>
    </lineage>
</organism>
<dbReference type="GO" id="GO:0015074">
    <property type="term" value="P:DNA integration"/>
    <property type="evidence" value="ECO:0007669"/>
    <property type="project" value="InterPro"/>
</dbReference>
<dbReference type="InterPro" id="IPR011010">
    <property type="entry name" value="DNA_brk_join_enz"/>
</dbReference>
<protein>
    <recommendedName>
        <fullName evidence="2">Tyr recombinase domain-containing protein</fullName>
    </recommendedName>
</protein>
<reference evidence="3" key="1">
    <citation type="submission" date="2019-03" db="EMBL/GenBank/DDBJ databases">
        <title>Single cell metagenomics reveals metabolic interactions within the superorganism composed of flagellate Streblomastix strix and complex community of Bacteroidetes bacteria on its surface.</title>
        <authorList>
            <person name="Treitli S.C."/>
            <person name="Kolisko M."/>
            <person name="Husnik F."/>
            <person name="Keeling P."/>
            <person name="Hampl V."/>
        </authorList>
    </citation>
    <scope>NUCLEOTIDE SEQUENCE</scope>
    <source>
        <strain evidence="3">STM</strain>
    </source>
</reference>